<comment type="caution">
    <text evidence="34">The sequence shown here is derived from an EMBL/GenBank/DDBJ whole genome shotgun (WGS) entry which is preliminary data.</text>
</comment>
<dbReference type="InterPro" id="IPR036188">
    <property type="entry name" value="FAD/NAD-bd_sf"/>
</dbReference>
<keyword evidence="10" id="KW-0812">Transmembrane</keyword>
<evidence type="ECO:0000256" key="2">
    <source>
        <dbReference type="ARBA" id="ARBA00004389"/>
    </source>
</evidence>
<dbReference type="PRINTS" id="PR00370">
    <property type="entry name" value="FMOXYGENASE"/>
</dbReference>
<evidence type="ECO:0000256" key="15">
    <source>
        <dbReference type="ARBA" id="ARBA00022989"/>
    </source>
</evidence>
<keyword evidence="35" id="KW-1185">Reference proteome</keyword>
<name>A0A939K3W1_9BACT</name>
<dbReference type="AlphaFoldDB" id="A0A939K3W1"/>
<organism evidence="34 35">
    <name type="scientific">Fibrella rubiginis</name>
    <dbReference type="NCBI Taxonomy" id="2817060"/>
    <lineage>
        <taxon>Bacteria</taxon>
        <taxon>Pseudomonadati</taxon>
        <taxon>Bacteroidota</taxon>
        <taxon>Cytophagia</taxon>
        <taxon>Cytophagales</taxon>
        <taxon>Spirosomataceae</taxon>
        <taxon>Fibrella</taxon>
    </lineage>
</organism>
<evidence type="ECO:0000256" key="20">
    <source>
        <dbReference type="ARBA" id="ARBA00029728"/>
    </source>
</evidence>
<dbReference type="FunFam" id="3.50.50.60:FF:000159">
    <property type="entry name" value="Dimethylaniline monooxygenase [N-oxide-forming]"/>
    <property type="match status" value="1"/>
</dbReference>
<evidence type="ECO:0000256" key="33">
    <source>
        <dbReference type="ARBA" id="ARBA00049475"/>
    </source>
</evidence>
<evidence type="ECO:0000256" key="28">
    <source>
        <dbReference type="ARBA" id="ARBA00047977"/>
    </source>
</evidence>
<dbReference type="InterPro" id="IPR002257">
    <property type="entry name" value="Flavin_mOase_5"/>
</dbReference>
<comment type="catalytic activity">
    <reaction evidence="31">
        <text>heptan-4-one + NADPH + O2 + H(+) = propyl butanoate + NADP(+) + H2O</text>
        <dbReference type="Rhea" id="RHEA:54852"/>
        <dbReference type="ChEBI" id="CHEBI:15377"/>
        <dbReference type="ChEBI" id="CHEBI:15378"/>
        <dbReference type="ChEBI" id="CHEBI:15379"/>
        <dbReference type="ChEBI" id="CHEBI:57783"/>
        <dbReference type="ChEBI" id="CHEBI:58349"/>
        <dbReference type="ChEBI" id="CHEBI:89484"/>
        <dbReference type="ChEBI" id="CHEBI:89719"/>
    </reaction>
    <physiologicalReaction direction="left-to-right" evidence="31">
        <dbReference type="Rhea" id="RHEA:54853"/>
    </physiologicalReaction>
</comment>
<evidence type="ECO:0000256" key="25">
    <source>
        <dbReference type="ARBA" id="ARBA00047574"/>
    </source>
</evidence>
<evidence type="ECO:0000256" key="10">
    <source>
        <dbReference type="ARBA" id="ARBA00022692"/>
    </source>
</evidence>
<sequence length="433" mass="48460">MPTVCIIGAGSSGISAAKVLNQKGIGFDCFEKGSAIGGNWRYNNDNGMSSAYRSLHINTNRMVMAYSDFPMPTEYAMFPHHSQIIKYFESYAQHFGIADKITYNTAVTSVCPADGGYRVTTSDGQERIYAHVVVSNGHHWNPRYPEPAFPGQFAGEVMHSHDYKVPEQIQGKDILIVGIGNSAVDIACEAARQATGNKVVISTRSGAYVIPNWLMGMPFDSLANPLTAKLPMSLQRLLLKASLLLARGRQEAYGVPVPKRPLLSEHPTISQDLLTIAGRGLVQFKPNIASFDGYDVLFTDGTQQRFDMLIYATGYKVTFPFFAPDFINVETDNNLQLYRRVVHPNYPGLYFQGLVQPLGAIMPLAETQANWIAKLIAGECRLPDRDTMMRTIKQDAEQNLRRYNQSVRHTLQVDFHPYRKTIELEIKKYAHRL</sequence>
<evidence type="ECO:0000256" key="1">
    <source>
        <dbReference type="ARBA" id="ARBA00001974"/>
    </source>
</evidence>
<evidence type="ECO:0000256" key="13">
    <source>
        <dbReference type="ARBA" id="ARBA00022848"/>
    </source>
</evidence>
<dbReference type="EC" id="1.6.3.1" evidence="5"/>
<evidence type="ECO:0000256" key="11">
    <source>
        <dbReference type="ARBA" id="ARBA00022824"/>
    </source>
</evidence>
<evidence type="ECO:0000256" key="24">
    <source>
        <dbReference type="ARBA" id="ARBA00047426"/>
    </source>
</evidence>
<dbReference type="GO" id="GO:0050661">
    <property type="term" value="F:NADP binding"/>
    <property type="evidence" value="ECO:0007669"/>
    <property type="project" value="InterPro"/>
</dbReference>
<dbReference type="Pfam" id="PF00743">
    <property type="entry name" value="FMO-like"/>
    <property type="match status" value="1"/>
</dbReference>
<dbReference type="InterPro" id="IPR050346">
    <property type="entry name" value="FMO-like"/>
</dbReference>
<evidence type="ECO:0000256" key="12">
    <source>
        <dbReference type="ARBA" id="ARBA00022827"/>
    </source>
</evidence>
<evidence type="ECO:0000313" key="34">
    <source>
        <dbReference type="EMBL" id="MBO0937794.1"/>
    </source>
</evidence>
<dbReference type="GO" id="GO:0050660">
    <property type="term" value="F:flavin adenine dinucleotide binding"/>
    <property type="evidence" value="ECO:0007669"/>
    <property type="project" value="InterPro"/>
</dbReference>
<keyword evidence="9" id="KW-0285">Flavoprotein</keyword>
<gene>
    <name evidence="34" type="ORF">J2I47_14640</name>
</gene>
<dbReference type="EMBL" id="JAFMYV010000007">
    <property type="protein sequence ID" value="MBO0937794.1"/>
    <property type="molecule type" value="Genomic_DNA"/>
</dbReference>
<dbReference type="GO" id="GO:0016174">
    <property type="term" value="F:NAD(P)H oxidase H2O2-forming activity"/>
    <property type="evidence" value="ECO:0007669"/>
    <property type="project" value="UniProtKB-EC"/>
</dbReference>
<dbReference type="PRINTS" id="PR01125">
    <property type="entry name" value="FMOXYGENASE5"/>
</dbReference>
<keyword evidence="17" id="KW-0503">Monooxygenase</keyword>
<reference evidence="34" key="1">
    <citation type="submission" date="2021-03" db="EMBL/GenBank/DDBJ databases">
        <title>Fibrella sp. HMF5335 genome sequencing and assembly.</title>
        <authorList>
            <person name="Kang H."/>
            <person name="Kim H."/>
            <person name="Bae S."/>
            <person name="Joh K."/>
        </authorList>
    </citation>
    <scope>NUCLEOTIDE SEQUENCE</scope>
    <source>
        <strain evidence="34">HMF5335</strain>
    </source>
</reference>
<evidence type="ECO:0000256" key="31">
    <source>
        <dbReference type="ARBA" id="ARBA00048990"/>
    </source>
</evidence>
<evidence type="ECO:0000256" key="16">
    <source>
        <dbReference type="ARBA" id="ARBA00023002"/>
    </source>
</evidence>
<keyword evidence="19" id="KW-0472">Membrane</keyword>
<comment type="catalytic activity">
    <reaction evidence="27">
        <text>NADPH + O2 + H(+) = H2O2 + NADP(+)</text>
        <dbReference type="Rhea" id="RHEA:11260"/>
        <dbReference type="ChEBI" id="CHEBI:15378"/>
        <dbReference type="ChEBI" id="CHEBI:15379"/>
        <dbReference type="ChEBI" id="CHEBI:16240"/>
        <dbReference type="ChEBI" id="CHEBI:57783"/>
        <dbReference type="ChEBI" id="CHEBI:58349"/>
        <dbReference type="EC" id="1.6.3.1"/>
    </reaction>
    <physiologicalReaction direction="left-to-right" evidence="27">
        <dbReference type="Rhea" id="RHEA:11261"/>
    </physiologicalReaction>
</comment>
<evidence type="ECO:0000256" key="4">
    <source>
        <dbReference type="ARBA" id="ARBA00009183"/>
    </source>
</evidence>
<protein>
    <recommendedName>
        <fullName evidence="6">Flavin-containing monooxygenase 5</fullName>
        <ecNumber evidence="5">1.6.3.1</ecNumber>
    </recommendedName>
    <alternativeName>
        <fullName evidence="22">Dimethylaniline monooxygenase [N-oxide-forming] 5</fullName>
    </alternativeName>
    <alternativeName>
        <fullName evidence="20">Dimethylaniline oxidase 5</fullName>
    </alternativeName>
    <alternativeName>
        <fullName evidence="21">NADPH oxidase</fullName>
    </alternativeName>
</protein>
<comment type="catalytic activity">
    <reaction evidence="28">
        <text>hexan-3-one + NADPH + O2 + H(+) = ethyl butanoate + NADP(+) + H2O</text>
        <dbReference type="Rhea" id="RHEA:54844"/>
        <dbReference type="ChEBI" id="CHEBI:15377"/>
        <dbReference type="ChEBI" id="CHEBI:15378"/>
        <dbReference type="ChEBI" id="CHEBI:15379"/>
        <dbReference type="ChEBI" id="CHEBI:57783"/>
        <dbReference type="ChEBI" id="CHEBI:58349"/>
        <dbReference type="ChEBI" id="CHEBI:88764"/>
        <dbReference type="ChEBI" id="CHEBI:89891"/>
    </reaction>
    <physiologicalReaction direction="left-to-right" evidence="28">
        <dbReference type="Rhea" id="RHEA:54845"/>
    </physiologicalReaction>
</comment>
<accession>A0A939K3W1</accession>
<keyword evidence="13" id="KW-0492">Microsome</keyword>
<comment type="similarity">
    <text evidence="4">Belongs to the FMO family.</text>
</comment>
<evidence type="ECO:0000256" key="29">
    <source>
        <dbReference type="ARBA" id="ARBA00048459"/>
    </source>
</evidence>
<evidence type="ECO:0000256" key="7">
    <source>
        <dbReference type="ARBA" id="ARBA00022481"/>
    </source>
</evidence>
<comment type="catalytic activity">
    <reaction evidence="33">
        <text>octan-3-one + NADPH + O2 + H(+) = pentyl propanoate + NADP(+) + H2O</text>
        <dbReference type="Rhea" id="RHEA:54840"/>
        <dbReference type="ChEBI" id="CHEBI:15377"/>
        <dbReference type="ChEBI" id="CHEBI:15378"/>
        <dbReference type="ChEBI" id="CHEBI:15379"/>
        <dbReference type="ChEBI" id="CHEBI:57783"/>
        <dbReference type="ChEBI" id="CHEBI:58349"/>
        <dbReference type="ChEBI" id="CHEBI:80946"/>
        <dbReference type="ChEBI" id="CHEBI:87373"/>
    </reaction>
    <physiologicalReaction direction="left-to-right" evidence="33">
        <dbReference type="Rhea" id="RHEA:54841"/>
    </physiologicalReaction>
</comment>
<evidence type="ECO:0000256" key="18">
    <source>
        <dbReference type="ARBA" id="ARBA00023098"/>
    </source>
</evidence>
<comment type="function">
    <text evidence="23">Acts as a Baeyer-Villiger monooxygenase on a broad range of substrates. Catalyzes the insertion of an oxygen atom into a carbon-carbon bond adjacent to a carbonyl, which converts ketones to esters. Active on diverse carbonyl compounds, whereas soft nucleophiles are mostly non- or poorly reactive. In contrast with other forms of FMO it is non- or poorly active on 'classical' substrates such as drugs, pesticides, and dietary components containing soft nucleophilic heteroatoms. Able to oxidize drug molecules bearing a carbonyl group on an aliphatic chain, such as nabumetone and pentoxifylline. Also, in the absence of substrates, shows slow but yet significant NADPH oxidase activity. Acts as a positive modulator of cholesterol biosynthesis as well as glucose homeostasis, promoting metabolic aging via pleiotropic effects.</text>
</comment>
<dbReference type="Proteomes" id="UP000664034">
    <property type="component" value="Unassembled WGS sequence"/>
</dbReference>
<evidence type="ECO:0000256" key="5">
    <source>
        <dbReference type="ARBA" id="ARBA00012698"/>
    </source>
</evidence>
<proteinExistence type="inferred from homology"/>
<keyword evidence="14" id="KW-0521">NADP</keyword>
<evidence type="ECO:0000256" key="30">
    <source>
        <dbReference type="ARBA" id="ARBA00048989"/>
    </source>
</evidence>
<dbReference type="PANTHER" id="PTHR23023">
    <property type="entry name" value="DIMETHYLANILINE MONOOXYGENASE"/>
    <property type="match status" value="1"/>
</dbReference>
<keyword evidence="12" id="KW-0274">FAD</keyword>
<dbReference type="InterPro" id="IPR020946">
    <property type="entry name" value="Flavin_mOase-like"/>
</dbReference>
<dbReference type="InterPro" id="IPR000960">
    <property type="entry name" value="Flavin_mOase"/>
</dbReference>
<comment type="catalytic activity">
    <reaction evidence="24">
        <text>hexan-3-one + NADPH + O2 + H(+) = propyl propanoate + NADP(+) + H2O</text>
        <dbReference type="Rhea" id="RHEA:54848"/>
        <dbReference type="ChEBI" id="CHEBI:15377"/>
        <dbReference type="ChEBI" id="CHEBI:15378"/>
        <dbReference type="ChEBI" id="CHEBI:15379"/>
        <dbReference type="ChEBI" id="CHEBI:57783"/>
        <dbReference type="ChEBI" id="CHEBI:58349"/>
        <dbReference type="ChEBI" id="CHEBI:89828"/>
        <dbReference type="ChEBI" id="CHEBI:89891"/>
    </reaction>
    <physiologicalReaction direction="left-to-right" evidence="24">
        <dbReference type="Rhea" id="RHEA:54849"/>
    </physiologicalReaction>
</comment>
<keyword evidence="15" id="KW-1133">Transmembrane helix</keyword>
<dbReference type="GO" id="GO:0006629">
    <property type="term" value="P:lipid metabolic process"/>
    <property type="evidence" value="ECO:0007669"/>
    <property type="project" value="UniProtKB-KW"/>
</dbReference>
<evidence type="ECO:0000256" key="21">
    <source>
        <dbReference type="ARBA" id="ARBA00033213"/>
    </source>
</evidence>
<comment type="catalytic activity">
    <reaction evidence="32">
        <text>N,N-dimethylaniline + NADPH + O2 + H(+) = N,N-dimethylaniline N-oxide + NADP(+) + H2O</text>
        <dbReference type="Rhea" id="RHEA:24468"/>
        <dbReference type="ChEBI" id="CHEBI:15377"/>
        <dbReference type="ChEBI" id="CHEBI:15378"/>
        <dbReference type="ChEBI" id="CHEBI:15379"/>
        <dbReference type="ChEBI" id="CHEBI:16269"/>
        <dbReference type="ChEBI" id="CHEBI:17735"/>
        <dbReference type="ChEBI" id="CHEBI:57783"/>
        <dbReference type="ChEBI" id="CHEBI:58349"/>
        <dbReference type="EC" id="1.14.13.8"/>
    </reaction>
    <physiologicalReaction direction="left-to-right" evidence="32">
        <dbReference type="Rhea" id="RHEA:24469"/>
    </physiologicalReaction>
</comment>
<evidence type="ECO:0000256" key="27">
    <source>
        <dbReference type="ARBA" id="ARBA00047864"/>
    </source>
</evidence>
<keyword evidence="8" id="KW-0597">Phosphoprotein</keyword>
<evidence type="ECO:0000256" key="6">
    <source>
        <dbReference type="ARBA" id="ARBA00019213"/>
    </source>
</evidence>
<evidence type="ECO:0000256" key="8">
    <source>
        <dbReference type="ARBA" id="ARBA00022553"/>
    </source>
</evidence>
<dbReference type="Gene3D" id="3.50.50.60">
    <property type="entry name" value="FAD/NAD(P)-binding domain"/>
    <property type="match status" value="1"/>
</dbReference>
<comment type="catalytic activity">
    <reaction evidence="29">
        <text>octan-3-one + NADPH + O2 + H(+) = ethyl hexanoate + NADP(+) + H2O</text>
        <dbReference type="Rhea" id="RHEA:54856"/>
        <dbReference type="ChEBI" id="CHEBI:15377"/>
        <dbReference type="ChEBI" id="CHEBI:15378"/>
        <dbReference type="ChEBI" id="CHEBI:15379"/>
        <dbReference type="ChEBI" id="CHEBI:57783"/>
        <dbReference type="ChEBI" id="CHEBI:58349"/>
        <dbReference type="ChEBI" id="CHEBI:80946"/>
        <dbReference type="ChEBI" id="CHEBI:86055"/>
    </reaction>
    <physiologicalReaction direction="left-to-right" evidence="29">
        <dbReference type="Rhea" id="RHEA:54857"/>
    </physiologicalReaction>
</comment>
<keyword evidence="18" id="KW-0443">Lipid metabolism</keyword>
<evidence type="ECO:0000256" key="9">
    <source>
        <dbReference type="ARBA" id="ARBA00022630"/>
    </source>
</evidence>
<evidence type="ECO:0000256" key="26">
    <source>
        <dbReference type="ARBA" id="ARBA00047855"/>
    </source>
</evidence>
<dbReference type="SUPFAM" id="SSF51905">
    <property type="entry name" value="FAD/NAD(P)-binding domain"/>
    <property type="match status" value="2"/>
</dbReference>
<evidence type="ECO:0000256" key="22">
    <source>
        <dbReference type="ARBA" id="ARBA00033301"/>
    </source>
</evidence>
<evidence type="ECO:0000256" key="3">
    <source>
        <dbReference type="ARBA" id="ARBA00004524"/>
    </source>
</evidence>
<comment type="cofactor">
    <cofactor evidence="1">
        <name>FAD</name>
        <dbReference type="ChEBI" id="CHEBI:57692"/>
    </cofactor>
</comment>
<dbReference type="PIRSF" id="PIRSF000332">
    <property type="entry name" value="FMO"/>
    <property type="match status" value="1"/>
</dbReference>
<evidence type="ECO:0000256" key="23">
    <source>
        <dbReference type="ARBA" id="ARBA00045722"/>
    </source>
</evidence>
<comment type="catalytic activity">
    <reaction evidence="26">
        <text>sulcatone + NADPH + O2 + H(+) = 4-methylpent-3-en-1-yl acetate + NADP(+) + H2O</text>
        <dbReference type="Rhea" id="RHEA:54864"/>
        <dbReference type="ChEBI" id="CHEBI:15377"/>
        <dbReference type="ChEBI" id="CHEBI:15378"/>
        <dbReference type="ChEBI" id="CHEBI:15379"/>
        <dbReference type="ChEBI" id="CHEBI:16310"/>
        <dbReference type="ChEBI" id="CHEBI:57783"/>
        <dbReference type="ChEBI" id="CHEBI:58349"/>
        <dbReference type="ChEBI" id="CHEBI:138373"/>
    </reaction>
    <physiologicalReaction direction="left-to-right" evidence="26">
        <dbReference type="Rhea" id="RHEA:54865"/>
    </physiologicalReaction>
</comment>
<evidence type="ECO:0000256" key="14">
    <source>
        <dbReference type="ARBA" id="ARBA00022857"/>
    </source>
</evidence>
<evidence type="ECO:0000256" key="19">
    <source>
        <dbReference type="ARBA" id="ARBA00023136"/>
    </source>
</evidence>
<keyword evidence="11" id="KW-0256">Endoplasmic reticulum</keyword>
<comment type="subcellular location">
    <subcellularLocation>
        <location evidence="2">Endoplasmic reticulum membrane</location>
        <topology evidence="2">Single-pass membrane protein</topology>
    </subcellularLocation>
    <subcellularLocation>
        <location evidence="3">Microsome membrane</location>
    </subcellularLocation>
</comment>
<dbReference type="GO" id="GO:0004499">
    <property type="term" value="F:N,N-dimethylaniline monooxygenase activity"/>
    <property type="evidence" value="ECO:0007669"/>
    <property type="project" value="InterPro"/>
</dbReference>
<evidence type="ECO:0000256" key="17">
    <source>
        <dbReference type="ARBA" id="ARBA00023033"/>
    </source>
</evidence>
<evidence type="ECO:0000313" key="35">
    <source>
        <dbReference type="Proteomes" id="UP000664034"/>
    </source>
</evidence>
<evidence type="ECO:0000256" key="32">
    <source>
        <dbReference type="ARBA" id="ARBA00049443"/>
    </source>
</evidence>
<comment type="catalytic activity">
    <reaction evidence="30">
        <text>(2E)-geranial + NADPH + O2 + H(+) = (1E)-2,6-dimethylhepta-1,5-dien-1-yl formate + NADP(+) + H2O</text>
        <dbReference type="Rhea" id="RHEA:54860"/>
        <dbReference type="ChEBI" id="CHEBI:15377"/>
        <dbReference type="ChEBI" id="CHEBI:15378"/>
        <dbReference type="ChEBI" id="CHEBI:15379"/>
        <dbReference type="ChEBI" id="CHEBI:16980"/>
        <dbReference type="ChEBI" id="CHEBI:57783"/>
        <dbReference type="ChEBI" id="CHEBI:58349"/>
        <dbReference type="ChEBI" id="CHEBI:138375"/>
    </reaction>
    <physiologicalReaction direction="left-to-right" evidence="30">
        <dbReference type="Rhea" id="RHEA:54861"/>
    </physiologicalReaction>
</comment>
<comment type="catalytic activity">
    <reaction evidence="25">
        <text>heptan-2-one + NADPH + O2 + H(+) = pentyl acetate + NADP(+) + H2O</text>
        <dbReference type="Rhea" id="RHEA:54836"/>
        <dbReference type="ChEBI" id="CHEBI:5672"/>
        <dbReference type="ChEBI" id="CHEBI:15377"/>
        <dbReference type="ChEBI" id="CHEBI:15378"/>
        <dbReference type="ChEBI" id="CHEBI:15379"/>
        <dbReference type="ChEBI" id="CHEBI:57783"/>
        <dbReference type="ChEBI" id="CHEBI:58349"/>
        <dbReference type="ChEBI" id="CHEBI:87362"/>
    </reaction>
    <physiologicalReaction direction="left-to-right" evidence="25">
        <dbReference type="Rhea" id="RHEA:54837"/>
    </physiologicalReaction>
</comment>
<keyword evidence="7" id="KW-0488">Methylation</keyword>
<keyword evidence="16" id="KW-0560">Oxidoreductase</keyword>